<sequence>MLAPTPWGRVELIGHGRFGKSKWWFRDFRQSQVRSARKAAPCQSFHTTELVPTGSSVIFLN</sequence>
<evidence type="ECO:0000313" key="1">
    <source>
        <dbReference type="EMBL" id="KUM45182.1"/>
    </source>
</evidence>
<evidence type="ECO:0000313" key="3">
    <source>
        <dbReference type="EMBL" id="KUM47814.1"/>
    </source>
</evidence>
<organism evidence="2">
    <name type="scientific">Picea glauca</name>
    <name type="common">White spruce</name>
    <name type="synonym">Pinus glauca</name>
    <dbReference type="NCBI Taxonomy" id="3330"/>
    <lineage>
        <taxon>Eukaryota</taxon>
        <taxon>Viridiplantae</taxon>
        <taxon>Streptophyta</taxon>
        <taxon>Embryophyta</taxon>
        <taxon>Tracheophyta</taxon>
        <taxon>Spermatophyta</taxon>
        <taxon>Pinopsida</taxon>
        <taxon>Pinidae</taxon>
        <taxon>Conifers I</taxon>
        <taxon>Pinales</taxon>
        <taxon>Pinaceae</taxon>
        <taxon>Picea</taxon>
    </lineage>
</organism>
<gene>
    <name evidence="1" type="ORF">ABT39_MTgene3597</name>
    <name evidence="2" type="ORF">ABT39_MTgene4797</name>
    <name evidence="3" type="ORF">ABT39_MTgene4808</name>
</gene>
<geneLocation type="mitochondrion" evidence="2"/>
<comment type="caution">
    <text evidence="2">The sequence shown here is derived from an EMBL/GenBank/DDBJ whole genome shotgun (WGS) entry which is preliminary data.</text>
</comment>
<accession>A0A101LYZ9</accession>
<reference evidence="2" key="1">
    <citation type="journal article" date="2015" name="Genome Biol. Evol.">
        <title>Organellar Genomes of White Spruce (Picea glauca): Assembly and Annotation.</title>
        <authorList>
            <person name="Jackman S.D."/>
            <person name="Warren R.L."/>
            <person name="Gibb E.A."/>
            <person name="Vandervalk B.P."/>
            <person name="Mohamadi H."/>
            <person name="Chu J."/>
            <person name="Raymond A."/>
            <person name="Pleasance S."/>
            <person name="Coope R."/>
            <person name="Wildung M.R."/>
            <person name="Ritland C.E."/>
            <person name="Bousquet J."/>
            <person name="Jones S.J."/>
            <person name="Bohlmann J."/>
            <person name="Birol I."/>
        </authorList>
    </citation>
    <scope>NUCLEOTIDE SEQUENCE [LARGE SCALE GENOMIC DNA]</scope>
    <source>
        <tissue evidence="2">Flushing bud</tissue>
    </source>
</reference>
<evidence type="ECO:0000313" key="2">
    <source>
        <dbReference type="EMBL" id="KUM47803.1"/>
    </source>
</evidence>
<dbReference type="EMBL" id="LKAM01000025">
    <property type="protein sequence ID" value="KUM45182.1"/>
    <property type="molecule type" value="Genomic_DNA"/>
</dbReference>
<protein>
    <submittedName>
        <fullName evidence="2">Uncharacterized protein</fullName>
    </submittedName>
</protein>
<dbReference type="AlphaFoldDB" id="A0A101LYZ9"/>
<dbReference type="EMBL" id="LKAM01000006">
    <property type="protein sequence ID" value="KUM47814.1"/>
    <property type="molecule type" value="Genomic_DNA"/>
</dbReference>
<name>A0A101LYZ9_PICGL</name>
<keyword evidence="2" id="KW-0496">Mitochondrion</keyword>
<dbReference type="EMBL" id="LKAM01000006">
    <property type="protein sequence ID" value="KUM47803.1"/>
    <property type="molecule type" value="Genomic_DNA"/>
</dbReference>
<proteinExistence type="predicted"/>